<dbReference type="Gene3D" id="3.10.350.10">
    <property type="entry name" value="LysM domain"/>
    <property type="match status" value="1"/>
</dbReference>
<gene>
    <name evidence="1" type="ORF">JCM19240_597</name>
</gene>
<dbReference type="Proteomes" id="UP000029224">
    <property type="component" value="Unassembled WGS sequence"/>
</dbReference>
<evidence type="ECO:0000313" key="2">
    <source>
        <dbReference type="Proteomes" id="UP000029224"/>
    </source>
</evidence>
<organism evidence="1 2">
    <name type="scientific">Vibrio maritimus</name>
    <dbReference type="NCBI Taxonomy" id="990268"/>
    <lineage>
        <taxon>Bacteria</taxon>
        <taxon>Pseudomonadati</taxon>
        <taxon>Pseudomonadota</taxon>
        <taxon>Gammaproteobacteria</taxon>
        <taxon>Vibrionales</taxon>
        <taxon>Vibrionaceae</taxon>
        <taxon>Vibrio</taxon>
    </lineage>
</organism>
<evidence type="ECO:0008006" key="3">
    <source>
        <dbReference type="Google" id="ProtNLM"/>
    </source>
</evidence>
<name>A0A090T6Y1_9VIBR</name>
<protein>
    <recommendedName>
        <fullName evidence="3">LysM domain-containing protein</fullName>
    </recommendedName>
</protein>
<reference evidence="1 2" key="2">
    <citation type="submission" date="2014-09" db="EMBL/GenBank/DDBJ databases">
        <authorList>
            <consortium name="NBRP consortium"/>
            <person name="Sawabe T."/>
            <person name="Meirelles P."/>
            <person name="Nakanishi M."/>
            <person name="Sayaka M."/>
            <person name="Hattori M."/>
            <person name="Ohkuma M."/>
        </authorList>
    </citation>
    <scope>NUCLEOTIDE SEQUENCE [LARGE SCALE GENOMIC DNA]</scope>
    <source>
        <strain evidence="1 2">JCM 19240</strain>
    </source>
</reference>
<accession>A0A090T6Y1</accession>
<dbReference type="EMBL" id="BBMT01000007">
    <property type="protein sequence ID" value="GAL35750.1"/>
    <property type="molecule type" value="Genomic_DNA"/>
</dbReference>
<reference evidence="1 2" key="1">
    <citation type="submission" date="2014-09" db="EMBL/GenBank/DDBJ databases">
        <title>Vibrio maritimus JCM 19240. (C210) whole genome shotgun sequence.</title>
        <authorList>
            <person name="Sawabe T."/>
            <person name="Meirelles P."/>
            <person name="Nakanishi M."/>
            <person name="Sayaka M."/>
            <person name="Hattori M."/>
            <person name="Ohkuma M."/>
        </authorList>
    </citation>
    <scope>NUCLEOTIDE SEQUENCE [LARGE SCALE GENOMIC DNA]</scope>
    <source>
        <strain evidence="1 2">JCM 19240</strain>
    </source>
</reference>
<evidence type="ECO:0000313" key="1">
    <source>
        <dbReference type="EMBL" id="GAL35750.1"/>
    </source>
</evidence>
<comment type="caution">
    <text evidence="1">The sequence shown here is derived from an EMBL/GenBank/DDBJ whole genome shotgun (WGS) entry which is preliminary data.</text>
</comment>
<keyword evidence="2" id="KW-1185">Reference proteome</keyword>
<proteinExistence type="predicted"/>
<sequence>MCNMNSEYFNSVNRYRYFYNIRPGETLSKVILKIYHHRFGSDGYRQALDQILTDNPEIQHPDKVRIGQAISLRPLNSKPASISPVASQFAPNPAVSKEDKVQFERTMKQMPQQQQDMFWALSWLEDAWGPASAGAGVTFASMGILLGDSSKGNIKKLAEIEEVYKKYKSGVLTRGQYDYRRKKVLDTVAKNLGPVEKLLFKGKKAQESMRISRKGGVPATAALRSNTLRLEKLSKVASKGGSVLTVVNLGVACHQIANSASEAKKNEILVETATSTAVGIFGGVAISVIVFATPVGWFGSLVLAAGTAIVSNRMSDIGVGLYKSRYSDISLVNELGVGKVCN</sequence>
<dbReference type="AlphaFoldDB" id="A0A090T6Y1"/>
<dbReference type="InterPro" id="IPR036779">
    <property type="entry name" value="LysM_dom_sf"/>
</dbReference>